<protein>
    <submittedName>
        <fullName evidence="3">PucR family transcriptional regulator</fullName>
    </submittedName>
</protein>
<dbReference type="Pfam" id="PF13556">
    <property type="entry name" value="HTH_30"/>
    <property type="match status" value="1"/>
</dbReference>
<dbReference type="InterPro" id="IPR025736">
    <property type="entry name" value="PucR_C-HTH_dom"/>
</dbReference>
<sequence>MGAFAVTVRQVLENSCFSKASVVAGFEGLERVIRWVHVMEVPEVRALLNGNELILSTGVGWGQQIKPTSYLRELIEAGAAGLCVELVKYKNEIPQDMIELANEHHFPIIVFREEVRFIDITQSINTHLMNNQYKLLSDLESFSRKLNQTLLLPNAFKRVLNLLYEHLNVQVLYQSKNGDEVLFAPVQNKKEQERYFHLVEGYKKDRIYNQNKQFQTPSADYAGQSIQTLGHNFAELIIFPQDKMVSDYDLVVLDRCATAISQDLLRIFYVEEQNKYKERQWIQEWLNGELSQGQLEKTLQSIFPAVNPYGAFVCVCEIDEKIDESTYSYYKSIFRNIFQNYGLYLYTVEDHQELNFVLLNLRGDDWKLRMKKALQLIEKTDLFTQASNNTPHFGVGKYTTSIHQISDSYKTAKESLKIQKKVGLSNEIFYENLHIYRLISSLDKQGHLDEYMTEYIGSVIEHDKKHNSELLKTLSVFLESNGSKKDAAKELYIVRQTLYHRLDKLKELLGDDFMESFKRPAIEFALYAYRYLMSCEKETSLLRAIR</sequence>
<dbReference type="EMBL" id="RXNT01000002">
    <property type="protein sequence ID" value="RTR35847.1"/>
    <property type="molecule type" value="Genomic_DNA"/>
</dbReference>
<keyword evidence="4" id="KW-1185">Reference proteome</keyword>
<dbReference type="AlphaFoldDB" id="A0A3S0IMN2"/>
<evidence type="ECO:0000313" key="3">
    <source>
        <dbReference type="EMBL" id="RTR35847.1"/>
    </source>
</evidence>
<dbReference type="Gene3D" id="1.10.10.2840">
    <property type="entry name" value="PucR C-terminal helix-turn-helix domain"/>
    <property type="match status" value="1"/>
</dbReference>
<dbReference type="Proteomes" id="UP000271374">
    <property type="component" value="Unassembled WGS sequence"/>
</dbReference>
<accession>A0A3S0IMN2</accession>
<evidence type="ECO:0000313" key="4">
    <source>
        <dbReference type="Proteomes" id="UP000271374"/>
    </source>
</evidence>
<feature type="domain" description="Purine catabolism PurC-like" evidence="1">
    <location>
        <begin position="10"/>
        <end position="127"/>
    </location>
</feature>
<evidence type="ECO:0000259" key="1">
    <source>
        <dbReference type="Pfam" id="PF07905"/>
    </source>
</evidence>
<dbReference type="Pfam" id="PF07905">
    <property type="entry name" value="PucR"/>
    <property type="match status" value="1"/>
</dbReference>
<dbReference type="OrthoDB" id="143422at2"/>
<dbReference type="InterPro" id="IPR012914">
    <property type="entry name" value="PucR_dom"/>
</dbReference>
<feature type="domain" description="PucR C-terminal helix-turn-helix" evidence="2">
    <location>
        <begin position="470"/>
        <end position="527"/>
    </location>
</feature>
<dbReference type="PANTHER" id="PTHR33744:SF1">
    <property type="entry name" value="DNA-BINDING TRANSCRIPTIONAL ACTIVATOR ADER"/>
    <property type="match status" value="1"/>
</dbReference>
<proteinExistence type="predicted"/>
<organism evidence="3 4">
    <name type="scientific">Bacillus yapensis</name>
    <dbReference type="NCBI Taxonomy" id="2492960"/>
    <lineage>
        <taxon>Bacteria</taxon>
        <taxon>Bacillati</taxon>
        <taxon>Bacillota</taxon>
        <taxon>Bacilli</taxon>
        <taxon>Bacillales</taxon>
        <taxon>Bacillaceae</taxon>
        <taxon>Bacillus</taxon>
    </lineage>
</organism>
<comment type="caution">
    <text evidence="3">The sequence shown here is derived from an EMBL/GenBank/DDBJ whole genome shotgun (WGS) entry which is preliminary data.</text>
</comment>
<evidence type="ECO:0000259" key="2">
    <source>
        <dbReference type="Pfam" id="PF13556"/>
    </source>
</evidence>
<dbReference type="PANTHER" id="PTHR33744">
    <property type="entry name" value="CARBOHYDRATE DIACID REGULATOR"/>
    <property type="match status" value="1"/>
</dbReference>
<dbReference type="RefSeq" id="WP_126406671.1">
    <property type="nucleotide sequence ID" value="NZ_RXNT01000002.1"/>
</dbReference>
<gene>
    <name evidence="3" type="ORF">EKG37_04250</name>
</gene>
<reference evidence="3 4" key="1">
    <citation type="submission" date="2018-12" db="EMBL/GenBank/DDBJ databases">
        <title>Bacillus yapensis draft genome sequence.</title>
        <authorList>
            <person name="Yu L."/>
            <person name="Xu X."/>
            <person name="Tang X."/>
        </authorList>
    </citation>
    <scope>NUCLEOTIDE SEQUENCE [LARGE SCALE GENOMIC DNA]</scope>
    <source>
        <strain evidence="3 4">XXST-01</strain>
    </source>
</reference>
<name>A0A3S0IMN2_9BACI</name>
<dbReference type="InterPro" id="IPR051448">
    <property type="entry name" value="CdaR-like_regulators"/>
</dbReference>
<dbReference type="InterPro" id="IPR042070">
    <property type="entry name" value="PucR_C-HTH_sf"/>
</dbReference>